<protein>
    <submittedName>
        <fullName evidence="1">Type II secretion system protein N</fullName>
    </submittedName>
</protein>
<dbReference type="RefSeq" id="WP_273909231.1">
    <property type="nucleotide sequence ID" value="NZ_JAMDGX010000007.1"/>
</dbReference>
<reference evidence="1 2" key="1">
    <citation type="submission" date="2022-05" db="EMBL/GenBank/DDBJ databases">
        <title>Novel Pseudomonas spp. Isolated from a Rainbow Trout Aquaculture Facility.</title>
        <authorList>
            <person name="Testerman T."/>
            <person name="Graf J."/>
        </authorList>
    </citation>
    <scope>NUCLEOTIDE SEQUENCE [LARGE SCALE GENOMIC DNA]</scope>
    <source>
        <strain evidence="1 2">ID681</strain>
    </source>
</reference>
<accession>A0ABT5P043</accession>
<gene>
    <name evidence="1" type="ORF">M5G11_25185</name>
</gene>
<name>A0ABT5P043_9PSED</name>
<proteinExistence type="predicted"/>
<organism evidence="1 2">
    <name type="scientific">Pseudomonas fontis</name>
    <dbReference type="NCBI Taxonomy" id="2942633"/>
    <lineage>
        <taxon>Bacteria</taxon>
        <taxon>Pseudomonadati</taxon>
        <taxon>Pseudomonadota</taxon>
        <taxon>Gammaproteobacteria</taxon>
        <taxon>Pseudomonadales</taxon>
        <taxon>Pseudomonadaceae</taxon>
        <taxon>Pseudomonas</taxon>
    </lineage>
</organism>
<evidence type="ECO:0000313" key="2">
    <source>
        <dbReference type="Proteomes" id="UP001148203"/>
    </source>
</evidence>
<dbReference type="EMBL" id="JAMDGY010000110">
    <property type="protein sequence ID" value="MDD0993826.1"/>
    <property type="molecule type" value="Genomic_DNA"/>
</dbReference>
<dbReference type="Proteomes" id="UP001148203">
    <property type="component" value="Unassembled WGS sequence"/>
</dbReference>
<keyword evidence="2" id="KW-1185">Reference proteome</keyword>
<evidence type="ECO:0000313" key="1">
    <source>
        <dbReference type="EMBL" id="MDD0993826.1"/>
    </source>
</evidence>
<comment type="caution">
    <text evidence="1">The sequence shown here is derived from an EMBL/GenBank/DDBJ whole genome shotgun (WGS) entry which is preliminary data.</text>
</comment>
<sequence>MSRRRVLWVALVFALTLLAELPARWVALVLPLSVQGVSGSLWHGEARQLGDVGPLAWHWQPWRLQAQASAGFQGQRWELTLSGWPWNWQAALQPQASRDTVAAAYRLGGDWQGRIELRGSGSTCQAAAGQLLGNDLALSAPWSLTLGQSQWQVDCANGVHLLGRLSLDGQHQAELDADLLARRGRLQGRVEPGSALHPLLVSAQWLAPDAAQVARNIRW</sequence>